<evidence type="ECO:0000259" key="4">
    <source>
        <dbReference type="PROSITE" id="PS50843"/>
    </source>
</evidence>
<comment type="similarity">
    <text evidence="3">Belongs to the expansin family.</text>
</comment>
<sequence>VACNYPGVSIAFHVDAGSNEEYFAVLIEYEDGDGEVEKVELKEAGSSAWHSMQRSWGAVWKLNQGSSLKAPFSIRLTNKSRQTVVANNVIPASWRPGQTYRSLVNF</sequence>
<comment type="subcellular location">
    <subcellularLocation>
        <location evidence="1">Secreted</location>
    </subcellularLocation>
</comment>
<comment type="caution">
    <text evidence="5">The sequence shown here is derived from an EMBL/GenBank/DDBJ whole genome shotgun (WGS) entry which is preliminary data.</text>
</comment>
<dbReference type="PRINTS" id="PR00829">
    <property type="entry name" value="LOLP1ALLERGN"/>
</dbReference>
<dbReference type="Proteomes" id="UP000257109">
    <property type="component" value="Unassembled WGS sequence"/>
</dbReference>
<feature type="domain" description="Expansin-like CBD" evidence="4">
    <location>
        <begin position="21"/>
        <end position="102"/>
    </location>
</feature>
<dbReference type="PANTHER" id="PTHR31692:SF129">
    <property type="entry name" value="EXPANSIN-LIKE PROTEIN B1"/>
    <property type="match status" value="1"/>
</dbReference>
<dbReference type="GO" id="GO:0005576">
    <property type="term" value="C:extracellular region"/>
    <property type="evidence" value="ECO:0007669"/>
    <property type="project" value="UniProtKB-SubCell"/>
</dbReference>
<evidence type="ECO:0000313" key="6">
    <source>
        <dbReference type="Proteomes" id="UP000257109"/>
    </source>
</evidence>
<evidence type="ECO:0000256" key="3">
    <source>
        <dbReference type="RuleBase" id="RU003460"/>
    </source>
</evidence>
<dbReference type="SUPFAM" id="SSF49590">
    <property type="entry name" value="PHL pollen allergen"/>
    <property type="match status" value="1"/>
</dbReference>
<protein>
    <submittedName>
        <fullName evidence="5">Expansin-B15</fullName>
    </submittedName>
</protein>
<dbReference type="Gene3D" id="2.60.40.760">
    <property type="entry name" value="Expansin, cellulose-binding-like domain"/>
    <property type="match status" value="1"/>
</dbReference>
<keyword evidence="6" id="KW-1185">Reference proteome</keyword>
<reference evidence="5" key="1">
    <citation type="submission" date="2018-05" db="EMBL/GenBank/DDBJ databases">
        <title>Draft genome of Mucuna pruriens seed.</title>
        <authorList>
            <person name="Nnadi N.E."/>
            <person name="Vos R."/>
            <person name="Hasami M.H."/>
            <person name="Devisetty U.K."/>
            <person name="Aguiy J.C."/>
        </authorList>
    </citation>
    <scope>NUCLEOTIDE SEQUENCE [LARGE SCALE GENOMIC DNA]</scope>
    <source>
        <strain evidence="5">JCA_2017</strain>
    </source>
</reference>
<dbReference type="InterPro" id="IPR007118">
    <property type="entry name" value="Expan_Lol_pI"/>
</dbReference>
<evidence type="ECO:0000256" key="1">
    <source>
        <dbReference type="ARBA" id="ARBA00004613"/>
    </source>
</evidence>
<proteinExistence type="inferred from homology"/>
<organism evidence="5 6">
    <name type="scientific">Mucuna pruriens</name>
    <name type="common">Velvet bean</name>
    <name type="synonym">Dolichos pruriens</name>
    <dbReference type="NCBI Taxonomy" id="157652"/>
    <lineage>
        <taxon>Eukaryota</taxon>
        <taxon>Viridiplantae</taxon>
        <taxon>Streptophyta</taxon>
        <taxon>Embryophyta</taxon>
        <taxon>Tracheophyta</taxon>
        <taxon>Spermatophyta</taxon>
        <taxon>Magnoliopsida</taxon>
        <taxon>eudicotyledons</taxon>
        <taxon>Gunneridae</taxon>
        <taxon>Pentapetalae</taxon>
        <taxon>rosids</taxon>
        <taxon>fabids</taxon>
        <taxon>Fabales</taxon>
        <taxon>Fabaceae</taxon>
        <taxon>Papilionoideae</taxon>
        <taxon>50 kb inversion clade</taxon>
        <taxon>NPAAA clade</taxon>
        <taxon>indigoferoid/millettioid clade</taxon>
        <taxon>Phaseoleae</taxon>
        <taxon>Mucuna</taxon>
    </lineage>
</organism>
<dbReference type="PRINTS" id="PR01225">
    <property type="entry name" value="EXPANSNFAMLY"/>
</dbReference>
<evidence type="ECO:0000256" key="2">
    <source>
        <dbReference type="ARBA" id="ARBA00022525"/>
    </source>
</evidence>
<gene>
    <name evidence="5" type="primary">EXPB15</name>
    <name evidence="5" type="ORF">CR513_59802</name>
</gene>
<evidence type="ECO:0000313" key="5">
    <source>
        <dbReference type="EMBL" id="RDX61922.1"/>
    </source>
</evidence>
<feature type="non-terminal residue" evidence="5">
    <location>
        <position position="106"/>
    </location>
</feature>
<dbReference type="InterPro" id="IPR036749">
    <property type="entry name" value="Expansin_CBD_sf"/>
</dbReference>
<dbReference type="OrthoDB" id="406505at2759"/>
<name>A0A371E7A6_MUCPR</name>
<dbReference type="InterPro" id="IPR007117">
    <property type="entry name" value="Expansin_CBD"/>
</dbReference>
<dbReference type="PANTHER" id="PTHR31692">
    <property type="entry name" value="EXPANSIN-B3"/>
    <property type="match status" value="1"/>
</dbReference>
<keyword evidence="2" id="KW-0964">Secreted</keyword>
<dbReference type="PROSITE" id="PS50843">
    <property type="entry name" value="EXPANSIN_CBD"/>
    <property type="match status" value="1"/>
</dbReference>
<dbReference type="STRING" id="157652.A0A371E7A6"/>
<dbReference type="Pfam" id="PF01357">
    <property type="entry name" value="Expansin_C"/>
    <property type="match status" value="1"/>
</dbReference>
<dbReference type="AlphaFoldDB" id="A0A371E7A6"/>
<dbReference type="InterPro" id="IPR005795">
    <property type="entry name" value="LolPI"/>
</dbReference>
<feature type="non-terminal residue" evidence="5">
    <location>
        <position position="1"/>
    </location>
</feature>
<dbReference type="EMBL" id="QJKJ01015808">
    <property type="protein sequence ID" value="RDX61922.1"/>
    <property type="molecule type" value="Genomic_DNA"/>
</dbReference>
<accession>A0A371E7A6</accession>